<keyword evidence="1" id="KW-0732">Signal</keyword>
<evidence type="ECO:0000256" key="1">
    <source>
        <dbReference type="SAM" id="SignalP"/>
    </source>
</evidence>
<comment type="caution">
    <text evidence="3">The sequence shown here is derived from an EMBL/GenBank/DDBJ whole genome shotgun (WGS) entry which is preliminary data.</text>
</comment>
<dbReference type="STRING" id="1230097.A0A423X4F3"/>
<dbReference type="PANTHER" id="PTHR28208:SF2">
    <property type="entry name" value="PHOSPHATIDATE PHOSPHATASE APP1 CATALYTIC DOMAIN-CONTAINING PROTEIN"/>
    <property type="match status" value="1"/>
</dbReference>
<dbReference type="AlphaFoldDB" id="A0A423X4F3"/>
<feature type="signal peptide" evidence="1">
    <location>
        <begin position="1"/>
        <end position="20"/>
    </location>
</feature>
<evidence type="ECO:0000313" key="3">
    <source>
        <dbReference type="EMBL" id="ROW10657.1"/>
    </source>
</evidence>
<dbReference type="OrthoDB" id="414243at2759"/>
<dbReference type="InParanoid" id="A0A423X4F3"/>
<organism evidence="3 4">
    <name type="scientific">Cytospora leucostoma</name>
    <dbReference type="NCBI Taxonomy" id="1230097"/>
    <lineage>
        <taxon>Eukaryota</taxon>
        <taxon>Fungi</taxon>
        <taxon>Dikarya</taxon>
        <taxon>Ascomycota</taxon>
        <taxon>Pezizomycotina</taxon>
        <taxon>Sordariomycetes</taxon>
        <taxon>Sordariomycetidae</taxon>
        <taxon>Diaporthales</taxon>
        <taxon>Cytosporaceae</taxon>
        <taxon>Cytospora</taxon>
    </lineage>
</organism>
<dbReference type="PANTHER" id="PTHR28208">
    <property type="entry name" value="PHOSPHATIDATE PHOSPHATASE APP1"/>
    <property type="match status" value="1"/>
</dbReference>
<accession>A0A423X4F3</accession>
<dbReference type="GO" id="GO:0008195">
    <property type="term" value="F:phosphatidate phosphatase activity"/>
    <property type="evidence" value="ECO:0007669"/>
    <property type="project" value="InterPro"/>
</dbReference>
<dbReference type="InterPro" id="IPR052935">
    <property type="entry name" value="Mg2+_PAP"/>
</dbReference>
<dbReference type="InterPro" id="IPR019236">
    <property type="entry name" value="APP1_cat"/>
</dbReference>
<reference evidence="3 4" key="1">
    <citation type="submission" date="2015-09" db="EMBL/GenBank/DDBJ databases">
        <title>Host preference determinants of Valsa canker pathogens revealed by comparative genomics.</title>
        <authorList>
            <person name="Yin Z."/>
            <person name="Huang L."/>
        </authorList>
    </citation>
    <scope>NUCLEOTIDE SEQUENCE [LARGE SCALE GENOMIC DNA]</scope>
    <source>
        <strain evidence="3 4">SXYLt</strain>
    </source>
</reference>
<dbReference type="EMBL" id="LKEB01000028">
    <property type="protein sequence ID" value="ROW10657.1"/>
    <property type="molecule type" value="Genomic_DNA"/>
</dbReference>
<gene>
    <name evidence="3" type="ORF">VPNG_05117</name>
</gene>
<feature type="domain" description="Phosphatidate phosphatase APP1 catalytic" evidence="2">
    <location>
        <begin position="273"/>
        <end position="418"/>
    </location>
</feature>
<feature type="chain" id="PRO_5019458975" description="Phosphatidate phosphatase APP1 catalytic domain-containing protein" evidence="1">
    <location>
        <begin position="21"/>
        <end position="515"/>
    </location>
</feature>
<protein>
    <recommendedName>
        <fullName evidence="2">Phosphatidate phosphatase APP1 catalytic domain-containing protein</fullName>
    </recommendedName>
</protein>
<sequence>MARSPMELLVWGVLSSASLAAVVPVAQPVITPPPILDERALERLQQRGLDDVGSYLGSVFSSLGSGVSSFVASGVPQYFNDLPTGTKVESSLGISSSDVAASPTLALNVPPYANWTDQGWNVRIHGNIYKRPNISSSKLDDLTNVFLIDTSVSDLPASQADQARNLTSEIFVLQQDNEQVTINFVNDVTVNPDTDSGAINAAGGSQNITLPYNTTVEGDFDSFLILKNTTGANDTGYLLPGNETDHIQLLNVYVEGAAETGNATAYLVPETGITIISDIDDILRITKIWDPKEGLLNSFARPFTPWLNMPEIYANWSKSIDNLHFHYLTTTPEQVTKNYMDFIYKTYPLGSFDTRPLNFSDVSATLAIRKHLLYKVFQTFPRRKFILMGDTSNFDVMGDYPELVTEFPDQVQCIFLRNSSSTDSSDIFPYDTKHFKGLNQSQYMFFNVPDDLKGLDIVNGECYNSSVKENVTFSEQGLPFGLSKDSAANGLETPSWWMTIGFGAGLALMVMAMCS</sequence>
<dbReference type="Proteomes" id="UP000285146">
    <property type="component" value="Unassembled WGS sequence"/>
</dbReference>
<evidence type="ECO:0000259" key="2">
    <source>
        <dbReference type="Pfam" id="PF09949"/>
    </source>
</evidence>
<proteinExistence type="predicted"/>
<evidence type="ECO:0000313" key="4">
    <source>
        <dbReference type="Proteomes" id="UP000285146"/>
    </source>
</evidence>
<dbReference type="GO" id="GO:0030479">
    <property type="term" value="C:actin cortical patch"/>
    <property type="evidence" value="ECO:0007669"/>
    <property type="project" value="TreeGrafter"/>
</dbReference>
<keyword evidence="4" id="KW-1185">Reference proteome</keyword>
<dbReference type="Pfam" id="PF09949">
    <property type="entry name" value="APP1_cat"/>
    <property type="match status" value="1"/>
</dbReference>
<name>A0A423X4F3_9PEZI</name>